<dbReference type="InterPro" id="IPR002716">
    <property type="entry name" value="PIN_dom"/>
</dbReference>
<organism evidence="17 18">
    <name type="scientific">Rozella allomycis (strain CSF55)</name>
    <dbReference type="NCBI Taxonomy" id="988480"/>
    <lineage>
        <taxon>Eukaryota</taxon>
        <taxon>Fungi</taxon>
        <taxon>Fungi incertae sedis</taxon>
        <taxon>Cryptomycota</taxon>
        <taxon>Cryptomycota incertae sedis</taxon>
        <taxon>Rozella</taxon>
    </lineage>
</organism>
<dbReference type="OMA" id="GQVMRNN"/>
<dbReference type="SUPFAM" id="SSF88723">
    <property type="entry name" value="PIN domain-like"/>
    <property type="match status" value="1"/>
</dbReference>
<comment type="similarity">
    <text evidence="4 14">Belongs to the RNR ribonuclease family.</text>
</comment>
<dbReference type="GO" id="GO:1990251">
    <property type="term" value="C:nuclear exosome focus"/>
    <property type="evidence" value="ECO:0007669"/>
    <property type="project" value="EnsemblFungi"/>
</dbReference>
<dbReference type="FunFam" id="3.40.50.1010:FF:000021">
    <property type="entry name" value="DIS3-like exonuclease 1 isoform X1"/>
    <property type="match status" value="1"/>
</dbReference>
<evidence type="ECO:0000256" key="11">
    <source>
        <dbReference type="ARBA" id="ARBA00022884"/>
    </source>
</evidence>
<dbReference type="HOGENOM" id="CLU_002333_5_0_1"/>
<dbReference type="InterPro" id="IPR012340">
    <property type="entry name" value="NA-bd_OB-fold"/>
</dbReference>
<feature type="domain" description="RNB" evidence="16">
    <location>
        <begin position="454"/>
        <end position="786"/>
    </location>
</feature>
<feature type="domain" description="PIN" evidence="15">
    <location>
        <begin position="62"/>
        <end position="176"/>
    </location>
</feature>
<dbReference type="Gene3D" id="2.40.50.690">
    <property type="match status" value="1"/>
</dbReference>
<dbReference type="InterPro" id="IPR022966">
    <property type="entry name" value="RNase_II/R_CS"/>
</dbReference>
<dbReference type="GO" id="GO:0030847">
    <property type="term" value="P:termination of RNA polymerase II transcription, exosome-dependent"/>
    <property type="evidence" value="ECO:0007669"/>
    <property type="project" value="EnsemblFungi"/>
</dbReference>
<dbReference type="GO" id="GO:0006397">
    <property type="term" value="P:mRNA processing"/>
    <property type="evidence" value="ECO:0007669"/>
    <property type="project" value="EnsemblFungi"/>
</dbReference>
<protein>
    <recommendedName>
        <fullName evidence="13">Ribosomal RNA-processing protein 44</fullName>
    </recommendedName>
</protein>
<dbReference type="InterPro" id="IPR033770">
    <property type="entry name" value="RRP44_S1"/>
</dbReference>
<evidence type="ECO:0000256" key="7">
    <source>
        <dbReference type="ARBA" id="ARBA00022722"/>
    </source>
</evidence>
<keyword evidence="10" id="KW-0269">Exonuclease</keyword>
<evidence type="ECO:0000256" key="5">
    <source>
        <dbReference type="ARBA" id="ARBA00022490"/>
    </source>
</evidence>
<comment type="subcellular location">
    <subcellularLocation>
        <location evidence="3">Cytoplasm</location>
    </subcellularLocation>
    <subcellularLocation>
        <location evidence="2">Nucleus</location>
    </subcellularLocation>
</comment>
<dbReference type="PANTHER" id="PTHR23355">
    <property type="entry name" value="RIBONUCLEASE"/>
    <property type="match status" value="1"/>
</dbReference>
<evidence type="ECO:0000259" key="15">
    <source>
        <dbReference type="SMART" id="SM00670"/>
    </source>
</evidence>
<keyword evidence="11" id="KW-0694">RNA-binding</keyword>
<dbReference type="CDD" id="cd09862">
    <property type="entry name" value="PIN_Rrp44-like"/>
    <property type="match status" value="1"/>
</dbReference>
<dbReference type="Pfam" id="PF17216">
    <property type="entry name" value="Rrp44_CSD1"/>
    <property type="match status" value="1"/>
</dbReference>
<dbReference type="AlphaFoldDB" id="A0A075ASD8"/>
<dbReference type="InterPro" id="IPR041505">
    <property type="entry name" value="Dis3_CSD2"/>
</dbReference>
<dbReference type="SMART" id="SM00955">
    <property type="entry name" value="RNB"/>
    <property type="match status" value="1"/>
</dbReference>
<evidence type="ECO:0000256" key="9">
    <source>
        <dbReference type="ARBA" id="ARBA00022835"/>
    </source>
</evidence>
<dbReference type="Gene3D" id="3.40.50.1010">
    <property type="entry name" value="5'-nuclease"/>
    <property type="match status" value="1"/>
</dbReference>
<keyword evidence="12" id="KW-0539">Nucleus</keyword>
<dbReference type="GO" id="GO:0000049">
    <property type="term" value="F:tRNA binding"/>
    <property type="evidence" value="ECO:0007669"/>
    <property type="project" value="EnsemblFungi"/>
</dbReference>
<keyword evidence="6" id="KW-0698">rRNA processing</keyword>
<evidence type="ECO:0000313" key="17">
    <source>
        <dbReference type="EMBL" id="EPZ33168.1"/>
    </source>
</evidence>
<name>A0A075ASD8_ROZAC</name>
<dbReference type="Pfam" id="PF17849">
    <property type="entry name" value="OB_Dis3"/>
    <property type="match status" value="1"/>
</dbReference>
<accession>A0A075ASD8</accession>
<dbReference type="GO" id="GO:0043628">
    <property type="term" value="P:regulatory ncRNA 3'-end processing"/>
    <property type="evidence" value="ECO:0007669"/>
    <property type="project" value="EnsemblFungi"/>
</dbReference>
<evidence type="ECO:0000256" key="6">
    <source>
        <dbReference type="ARBA" id="ARBA00022552"/>
    </source>
</evidence>
<evidence type="ECO:0000256" key="1">
    <source>
        <dbReference type="ARBA" id="ARBA00001946"/>
    </source>
</evidence>
<evidence type="ECO:0000256" key="8">
    <source>
        <dbReference type="ARBA" id="ARBA00022801"/>
    </source>
</evidence>
<dbReference type="GO" id="GO:0070651">
    <property type="term" value="P:nonfunctional rRNA decay"/>
    <property type="evidence" value="ECO:0007669"/>
    <property type="project" value="EnsemblFungi"/>
</dbReference>
<dbReference type="Gene3D" id="2.40.50.140">
    <property type="entry name" value="Nucleic acid-binding proteins"/>
    <property type="match status" value="1"/>
</dbReference>
<keyword evidence="8" id="KW-0378">Hydrolase</keyword>
<dbReference type="GO" id="GO:0000176">
    <property type="term" value="C:nuclear exosome (RNase complex)"/>
    <property type="evidence" value="ECO:0007669"/>
    <property type="project" value="EnsemblFungi"/>
</dbReference>
<dbReference type="GO" id="GO:0000467">
    <property type="term" value="P:exonucleolytic trimming to generate mature 3'-end of 5.8S rRNA from tricistronic rRNA transcript (SSU-rRNA, 5.8S rRNA, LSU-rRNA)"/>
    <property type="evidence" value="ECO:0007669"/>
    <property type="project" value="EnsemblFungi"/>
</dbReference>
<dbReference type="Pfam" id="PF13638">
    <property type="entry name" value="PIN_4"/>
    <property type="match status" value="1"/>
</dbReference>
<evidence type="ECO:0000256" key="2">
    <source>
        <dbReference type="ARBA" id="ARBA00004123"/>
    </source>
</evidence>
<dbReference type="GO" id="GO:0000177">
    <property type="term" value="C:cytoplasmic exosome (RNase complex)"/>
    <property type="evidence" value="ECO:0007669"/>
    <property type="project" value="EnsemblFungi"/>
</dbReference>
<proteinExistence type="inferred from homology"/>
<evidence type="ECO:0000256" key="4">
    <source>
        <dbReference type="ARBA" id="ARBA00005785"/>
    </source>
</evidence>
<dbReference type="PANTHER" id="PTHR23355:SF35">
    <property type="entry name" value="EXOSOME COMPLEX EXONUCLEASE RRP44"/>
    <property type="match status" value="1"/>
</dbReference>
<dbReference type="InterPro" id="IPR050180">
    <property type="entry name" value="RNR_Ribonuclease"/>
</dbReference>
<dbReference type="GO" id="GO:0004521">
    <property type="term" value="F:RNA endonuclease activity"/>
    <property type="evidence" value="ECO:0007669"/>
    <property type="project" value="EnsemblFungi"/>
</dbReference>
<dbReference type="SUPFAM" id="SSF50249">
    <property type="entry name" value="Nucleic acid-binding proteins"/>
    <property type="match status" value="3"/>
</dbReference>
<dbReference type="InterPro" id="IPR001900">
    <property type="entry name" value="RNase_II/R"/>
</dbReference>
<dbReference type="GO" id="GO:0005730">
    <property type="term" value="C:nucleolus"/>
    <property type="evidence" value="ECO:0007669"/>
    <property type="project" value="EnsemblFungi"/>
</dbReference>
<keyword evidence="18" id="KW-1185">Reference proteome</keyword>
<evidence type="ECO:0000256" key="14">
    <source>
        <dbReference type="RuleBase" id="RU003901"/>
    </source>
</evidence>
<dbReference type="SMART" id="SM00670">
    <property type="entry name" value="PINc"/>
    <property type="match status" value="1"/>
</dbReference>
<dbReference type="GO" id="GO:0031267">
    <property type="term" value="F:small GTPase binding"/>
    <property type="evidence" value="ECO:0007669"/>
    <property type="project" value="EnsemblFungi"/>
</dbReference>
<gene>
    <name evidence="17" type="ORF">O9G_001137</name>
</gene>
<evidence type="ECO:0000256" key="12">
    <source>
        <dbReference type="ARBA" id="ARBA00023242"/>
    </source>
</evidence>
<evidence type="ECO:0000313" key="18">
    <source>
        <dbReference type="Proteomes" id="UP000030755"/>
    </source>
</evidence>
<dbReference type="PROSITE" id="PS01175">
    <property type="entry name" value="RIBONUCLEASE_II"/>
    <property type="match status" value="1"/>
</dbReference>
<evidence type="ECO:0000256" key="13">
    <source>
        <dbReference type="ARBA" id="ARBA00077930"/>
    </source>
</evidence>
<dbReference type="FunFam" id="2.40.50.700:FF:000001">
    <property type="entry name" value="Exosome complex exonuclease exoribonuclease (Rrp44)"/>
    <property type="match status" value="1"/>
</dbReference>
<dbReference type="Proteomes" id="UP000030755">
    <property type="component" value="Unassembled WGS sequence"/>
</dbReference>
<dbReference type="GO" id="GO:0000785">
    <property type="term" value="C:chromatin"/>
    <property type="evidence" value="ECO:0007669"/>
    <property type="project" value="EnsemblFungi"/>
</dbReference>
<dbReference type="InterPro" id="IPR033771">
    <property type="entry name" value="Rrp44_CSD1"/>
</dbReference>
<dbReference type="Pfam" id="PF17215">
    <property type="entry name" value="Rrp44_S1"/>
    <property type="match status" value="1"/>
</dbReference>
<dbReference type="GO" id="GO:0071031">
    <property type="term" value="P:nuclear mRNA surveillance of mRNA 3'-end processing"/>
    <property type="evidence" value="ECO:0007669"/>
    <property type="project" value="EnsemblFungi"/>
</dbReference>
<dbReference type="InterPro" id="IPR029060">
    <property type="entry name" value="PIN-like_dom_sf"/>
</dbReference>
<sequence length="945" mass="107819">MLQKKQFLKKTKKGTITKIVQEHYLRDDLSCGLLACTKCTPTPTEKALNPPETSRSTIYGPHIIIPDTNVFLHQYDIIMHPFMNDVIVCQTVMDEVRHRSLVLYNKMLKCMSDKRYFTLANEHHRGMHVEKEQGETINDRNDRAIRNVAIWMQKHVNDLGLNIQVVFLTDDAENKRKALENGLIAISVRDYVETVENLPELADMLYNEDSFEKNDDKAVFEFDNHVSLEAAMQGIQSKRYYQGTLSISMYNPHEGSIFVDSEGLGFSSVVIKGLKNLNRSIQGDSVAVEILPREMWSSSLNDIIAETEDQLDDENKQDEMAVDLENVVPCGRVVAIIKRPWRTYCGSIDPNYANSLYVMVNPMDKRVPRIRIRTKQAQSLLNQRILVAIDKWDINSKYPSGHFFRKLGVAGDRQTETEAILIENDVPFDEFTQSVLDCLPSKDWIVTDVDLPNRMDLRHLDVCSIDPPGCTDIDDALHCVPLPNGNFQVGVHIADVTHFVKPNTPMDTEAAHRSTTVYLVDRRIDMLPSLLGTNLCSLHSNVDRLAFSCIWELNPNGEILNTKFTKSIIRSKESFTYDQAQKRIDDVNLNDSLTISMRALNQLAKKIRKRRMDQGALTLASPEVRFSLENESQDPVDVELKELKDTNALVEEFMLLANVSVAKKIFESFPDVAVLRKHPRPSHENFDVLKQALNVYGFSLDCSTSKSLSDSLDNINLDSDPYFNKIVRIMTTRCMMQAVYFCSGTTAPSDFWHYGLAMDIYTHFTSPIRRYADVLVHRLLAVAIGYETMPPNVAFLKKDLVSDQCDVMNHRHRMAQMASRASIEFFTRLYLKDKEFESEDAYIIKIVKNGFVALVPKYGIEGMIFLSEQGKNTLPNHLKYDPEHLCIYPSDSSINDPRCLKIFGKVKVSLQVINENDQRASLTRKKLGMTLIEPCLDQRKRSLSL</sequence>
<dbReference type="EMBL" id="KE561071">
    <property type="protein sequence ID" value="EPZ33168.1"/>
    <property type="molecule type" value="Genomic_DNA"/>
</dbReference>
<dbReference type="GO" id="GO:0000175">
    <property type="term" value="F:3'-5'-RNA exonuclease activity"/>
    <property type="evidence" value="ECO:0007669"/>
    <property type="project" value="EnsemblFungi"/>
</dbReference>
<dbReference type="GO" id="GO:0033621">
    <property type="term" value="P:nuclear mRNA surveillance of meiosis-specific transcripts"/>
    <property type="evidence" value="ECO:0007669"/>
    <property type="project" value="EnsemblFungi"/>
</dbReference>
<dbReference type="OrthoDB" id="372421at2759"/>
<dbReference type="Pfam" id="PF00773">
    <property type="entry name" value="RNB"/>
    <property type="match status" value="1"/>
</dbReference>
<comment type="cofactor">
    <cofactor evidence="1">
        <name>Mg(2+)</name>
        <dbReference type="ChEBI" id="CHEBI:18420"/>
    </cofactor>
</comment>
<dbReference type="GO" id="GO:0071038">
    <property type="term" value="P:TRAMP-dependent tRNA surveillance pathway"/>
    <property type="evidence" value="ECO:0007669"/>
    <property type="project" value="EnsemblFungi"/>
</dbReference>
<evidence type="ECO:0000256" key="10">
    <source>
        <dbReference type="ARBA" id="ARBA00022839"/>
    </source>
</evidence>
<keyword evidence="5" id="KW-0963">Cytoplasm</keyword>
<dbReference type="GO" id="GO:0071035">
    <property type="term" value="P:nuclear polyadenylation-dependent rRNA catabolic process"/>
    <property type="evidence" value="ECO:0007669"/>
    <property type="project" value="EnsemblFungi"/>
</dbReference>
<reference evidence="17 18" key="1">
    <citation type="journal article" date="2013" name="Curr. Biol.">
        <title>Shared signatures of parasitism and phylogenomics unite Cryptomycota and microsporidia.</title>
        <authorList>
            <person name="James T.Y."/>
            <person name="Pelin A."/>
            <person name="Bonen L."/>
            <person name="Ahrendt S."/>
            <person name="Sain D."/>
            <person name="Corradi N."/>
            <person name="Stajich J.E."/>
        </authorList>
    </citation>
    <scope>NUCLEOTIDE SEQUENCE [LARGE SCALE GENOMIC DNA]</scope>
    <source>
        <strain evidence="17 18">CSF55</strain>
    </source>
</reference>
<evidence type="ECO:0000256" key="3">
    <source>
        <dbReference type="ARBA" id="ARBA00004496"/>
    </source>
</evidence>
<dbReference type="Gene3D" id="2.40.50.700">
    <property type="match status" value="1"/>
</dbReference>
<evidence type="ECO:0000259" key="16">
    <source>
        <dbReference type="SMART" id="SM00955"/>
    </source>
</evidence>
<dbReference type="GO" id="GO:0071039">
    <property type="term" value="P:nuclear polyadenylation-dependent CUT catabolic process"/>
    <property type="evidence" value="ECO:0007669"/>
    <property type="project" value="EnsemblFungi"/>
</dbReference>
<keyword evidence="7" id="KW-0540">Nuclease</keyword>
<dbReference type="STRING" id="988480.A0A075ASD8"/>
<keyword evidence="9" id="KW-0271">Exosome</keyword>